<dbReference type="AlphaFoldDB" id="A0ABD1YLB1"/>
<dbReference type="Gene3D" id="1.50.40.10">
    <property type="entry name" value="Mitochondrial carrier domain"/>
    <property type="match status" value="1"/>
</dbReference>
<dbReference type="SUPFAM" id="SSF103506">
    <property type="entry name" value="Mitochondrial carrier"/>
    <property type="match status" value="1"/>
</dbReference>
<evidence type="ECO:0000256" key="4">
    <source>
        <dbReference type="ARBA" id="ARBA00022692"/>
    </source>
</evidence>
<evidence type="ECO:0000256" key="3">
    <source>
        <dbReference type="ARBA" id="ARBA00022448"/>
    </source>
</evidence>
<gene>
    <name evidence="8" type="ORF">R1flu_014948</name>
</gene>
<keyword evidence="5" id="KW-0677">Repeat</keyword>
<keyword evidence="7" id="KW-0472">Membrane</keyword>
<dbReference type="InterPro" id="IPR018108">
    <property type="entry name" value="MCP_transmembrane"/>
</dbReference>
<keyword evidence="6" id="KW-1133">Transmembrane helix</keyword>
<organism evidence="8 9">
    <name type="scientific">Riccia fluitans</name>
    <dbReference type="NCBI Taxonomy" id="41844"/>
    <lineage>
        <taxon>Eukaryota</taxon>
        <taxon>Viridiplantae</taxon>
        <taxon>Streptophyta</taxon>
        <taxon>Embryophyta</taxon>
        <taxon>Marchantiophyta</taxon>
        <taxon>Marchantiopsida</taxon>
        <taxon>Marchantiidae</taxon>
        <taxon>Marchantiales</taxon>
        <taxon>Ricciaceae</taxon>
        <taxon>Riccia</taxon>
    </lineage>
</organism>
<dbReference type="Proteomes" id="UP001605036">
    <property type="component" value="Unassembled WGS sequence"/>
</dbReference>
<evidence type="ECO:0000313" key="9">
    <source>
        <dbReference type="Proteomes" id="UP001605036"/>
    </source>
</evidence>
<protein>
    <submittedName>
        <fullName evidence="8">Uncharacterized protein</fullName>
    </submittedName>
</protein>
<comment type="caution">
    <text evidence="8">The sequence shown here is derived from an EMBL/GenBank/DDBJ whole genome shotgun (WGS) entry which is preliminary data.</text>
</comment>
<reference evidence="8 9" key="1">
    <citation type="submission" date="2024-09" db="EMBL/GenBank/DDBJ databases">
        <title>Chromosome-scale assembly of Riccia fluitans.</title>
        <authorList>
            <person name="Paukszto L."/>
            <person name="Sawicki J."/>
            <person name="Karawczyk K."/>
            <person name="Piernik-Szablinska J."/>
            <person name="Szczecinska M."/>
            <person name="Mazdziarz M."/>
        </authorList>
    </citation>
    <scope>NUCLEOTIDE SEQUENCE [LARGE SCALE GENOMIC DNA]</scope>
    <source>
        <strain evidence="8">Rf_01</strain>
        <tissue evidence="8">Aerial parts of the thallus</tissue>
    </source>
</reference>
<accession>A0ABD1YLB1</accession>
<dbReference type="PANTHER" id="PTHR45667">
    <property type="entry name" value="S-ADENOSYLMETHIONINE MITOCHONDRIAL CARRIER PROTEIN"/>
    <property type="match status" value="1"/>
</dbReference>
<sequence>MMSWTNVFKESRKALFVRHATALFGAVAVETAAFYPIDTLKTLLQVNANGGRKLDVSAVVEGVSKSAGFTGLYGGLCWHKPPYSPVRQLLGRLPTLGARFGVYELMTAFNADGRDDNYVTLSESFLAGLTAGAVESLVSMPFNFLKFLDDLASEARAYMMNPPPTSWDAPRTQATVLPEVTRILPILREPTRIYICPMLSFMSMSISTSTDKEKWLL</sequence>
<evidence type="ECO:0000256" key="5">
    <source>
        <dbReference type="ARBA" id="ARBA00022737"/>
    </source>
</evidence>
<evidence type="ECO:0000256" key="2">
    <source>
        <dbReference type="ARBA" id="ARBA00006375"/>
    </source>
</evidence>
<name>A0ABD1YLB1_9MARC</name>
<keyword evidence="3" id="KW-0813">Transport</keyword>
<comment type="similarity">
    <text evidence="2">Belongs to the mitochondrial carrier (TC 2.A.29) family.</text>
</comment>
<evidence type="ECO:0000313" key="8">
    <source>
        <dbReference type="EMBL" id="KAL2630262.1"/>
    </source>
</evidence>
<dbReference type="GO" id="GO:0016020">
    <property type="term" value="C:membrane"/>
    <property type="evidence" value="ECO:0007669"/>
    <property type="project" value="UniProtKB-SubCell"/>
</dbReference>
<evidence type="ECO:0000256" key="7">
    <source>
        <dbReference type="ARBA" id="ARBA00023136"/>
    </source>
</evidence>
<evidence type="ECO:0000256" key="6">
    <source>
        <dbReference type="ARBA" id="ARBA00022989"/>
    </source>
</evidence>
<dbReference type="InterPro" id="IPR023395">
    <property type="entry name" value="MCP_dom_sf"/>
</dbReference>
<keyword evidence="4" id="KW-0812">Transmembrane</keyword>
<proteinExistence type="inferred from homology"/>
<dbReference type="Pfam" id="PF00153">
    <property type="entry name" value="Mito_carr"/>
    <property type="match status" value="1"/>
</dbReference>
<comment type="subcellular location">
    <subcellularLocation>
        <location evidence="1">Membrane</location>
        <topology evidence="1">Multi-pass membrane protein</topology>
    </subcellularLocation>
</comment>
<evidence type="ECO:0000256" key="1">
    <source>
        <dbReference type="ARBA" id="ARBA00004141"/>
    </source>
</evidence>
<dbReference type="EMBL" id="JBHFFA010000004">
    <property type="protein sequence ID" value="KAL2630262.1"/>
    <property type="molecule type" value="Genomic_DNA"/>
</dbReference>
<keyword evidence="9" id="KW-1185">Reference proteome</keyword>